<proteinExistence type="predicted"/>
<dbReference type="SUPFAM" id="SSF52047">
    <property type="entry name" value="RNI-like"/>
    <property type="match status" value="1"/>
</dbReference>
<organism evidence="2 3">
    <name type="scientific">Coptis chinensis</name>
    <dbReference type="NCBI Taxonomy" id="261450"/>
    <lineage>
        <taxon>Eukaryota</taxon>
        <taxon>Viridiplantae</taxon>
        <taxon>Streptophyta</taxon>
        <taxon>Embryophyta</taxon>
        <taxon>Tracheophyta</taxon>
        <taxon>Spermatophyta</taxon>
        <taxon>Magnoliopsida</taxon>
        <taxon>Ranunculales</taxon>
        <taxon>Ranunculaceae</taxon>
        <taxon>Coptidoideae</taxon>
        <taxon>Coptis</taxon>
    </lineage>
</organism>
<dbReference type="PANTHER" id="PTHR34223:SF51">
    <property type="entry name" value="OS06G0556300 PROTEIN"/>
    <property type="match status" value="1"/>
</dbReference>
<evidence type="ECO:0000313" key="2">
    <source>
        <dbReference type="EMBL" id="KAF9620323.1"/>
    </source>
</evidence>
<keyword evidence="3" id="KW-1185">Reference proteome</keyword>
<evidence type="ECO:0000259" key="1">
    <source>
        <dbReference type="SMART" id="SM00579"/>
    </source>
</evidence>
<dbReference type="Proteomes" id="UP000631114">
    <property type="component" value="Unassembled WGS sequence"/>
</dbReference>
<dbReference type="InterPro" id="IPR053197">
    <property type="entry name" value="F-box_SCFL_complex_component"/>
</dbReference>
<dbReference type="Gene3D" id="3.80.10.10">
    <property type="entry name" value="Ribonuclease Inhibitor"/>
    <property type="match status" value="1"/>
</dbReference>
<feature type="domain" description="FBD" evidence="1">
    <location>
        <begin position="298"/>
        <end position="367"/>
    </location>
</feature>
<dbReference type="AlphaFoldDB" id="A0A835IRH5"/>
<comment type="caution">
    <text evidence="2">The sequence shown here is derived from an EMBL/GenBank/DDBJ whole genome shotgun (WGS) entry which is preliminary data.</text>
</comment>
<evidence type="ECO:0000313" key="3">
    <source>
        <dbReference type="Proteomes" id="UP000631114"/>
    </source>
</evidence>
<gene>
    <name evidence="2" type="ORF">IFM89_011058</name>
</gene>
<reference evidence="2 3" key="1">
    <citation type="submission" date="2020-10" db="EMBL/GenBank/DDBJ databases">
        <title>The Coptis chinensis genome and diversification of protoberbering-type alkaloids.</title>
        <authorList>
            <person name="Wang B."/>
            <person name="Shu S."/>
            <person name="Song C."/>
            <person name="Liu Y."/>
        </authorList>
    </citation>
    <scope>NUCLEOTIDE SEQUENCE [LARGE SCALE GENOMIC DNA]</scope>
    <source>
        <strain evidence="2">HL-2020</strain>
        <tissue evidence="2">Leaf</tissue>
    </source>
</reference>
<dbReference type="InterPro" id="IPR032675">
    <property type="entry name" value="LRR_dom_sf"/>
</dbReference>
<dbReference type="EMBL" id="JADFTS010000002">
    <property type="protein sequence ID" value="KAF9620323.1"/>
    <property type="molecule type" value="Genomic_DNA"/>
</dbReference>
<name>A0A835IRH5_9MAGN</name>
<dbReference type="SMART" id="SM00579">
    <property type="entry name" value="FBD"/>
    <property type="match status" value="1"/>
</dbReference>
<protein>
    <recommendedName>
        <fullName evidence="1">FBD domain-containing protein</fullName>
    </recommendedName>
</protein>
<dbReference type="PANTHER" id="PTHR34223">
    <property type="entry name" value="OS11G0201299 PROTEIN"/>
    <property type="match status" value="1"/>
</dbReference>
<dbReference type="InterPro" id="IPR006566">
    <property type="entry name" value="FBD"/>
</dbReference>
<accession>A0A835IRH5</accession>
<sequence length="449" mass="51161">MHFVDRVLLHRDDSTIQKFSLISRDRLVESSHKVSWIVAAIASWPIKVLKLRWATFPDGDSNGVLTFSSSVLETLVLRYCGINHLKILNISTSLLKTLQLSFITVPCKVKICCPNLASLDMSFWFGGDFVLENVCTLATVDLDVYDDLDWKKMLDELYVQRGFHSSNCLRPFGLVMTLRARFCWIRLCLHVQIPFETGNDPASKMGWLHSCLGGQKRLQVFLEILTDHSDLLERIPDLFHKLRYLKLKQWSFAGVGTQALAMFLQRLPSIETIIVYVKTQGSNSENQEDFPFPHEFYSLKTFKIVNPRMNEDELKFLKVLLMRAIVLKEMVVKTSNSDSSHGKKLAEFREKLIALPRASASVSVSFQILTPTLPSHLVFIEAACVPSYGFSTLQISSFLLLGAVSSTIVIKDFLSFINDLLVFLNFYFAFNLEHNAMKLESEQLNPVCR</sequence>